<keyword evidence="1" id="KW-0472">Membrane</keyword>
<keyword evidence="1" id="KW-1133">Transmembrane helix</keyword>
<feature type="transmembrane region" description="Helical" evidence="1">
    <location>
        <begin position="94"/>
        <end position="112"/>
    </location>
</feature>
<dbReference type="OrthoDB" id="195703at2"/>
<feature type="transmembrane region" description="Helical" evidence="1">
    <location>
        <begin position="138"/>
        <end position="162"/>
    </location>
</feature>
<accession>A0A518EV00</accession>
<name>A0A518EV00_9BACT</name>
<keyword evidence="3" id="KW-1185">Reference proteome</keyword>
<dbReference type="AlphaFoldDB" id="A0A518EV00"/>
<dbReference type="Proteomes" id="UP000320390">
    <property type="component" value="Chromosome"/>
</dbReference>
<keyword evidence="1" id="KW-0812">Transmembrane</keyword>
<evidence type="ECO:0000256" key="1">
    <source>
        <dbReference type="SAM" id="Phobius"/>
    </source>
</evidence>
<reference evidence="2 3" key="1">
    <citation type="submission" date="2019-02" db="EMBL/GenBank/DDBJ databases">
        <title>Deep-cultivation of Planctomycetes and their phenomic and genomic characterization uncovers novel biology.</title>
        <authorList>
            <person name="Wiegand S."/>
            <person name="Jogler M."/>
            <person name="Boedeker C."/>
            <person name="Pinto D."/>
            <person name="Vollmers J."/>
            <person name="Rivas-Marin E."/>
            <person name="Kohn T."/>
            <person name="Peeters S.H."/>
            <person name="Heuer A."/>
            <person name="Rast P."/>
            <person name="Oberbeckmann S."/>
            <person name="Bunk B."/>
            <person name="Jeske O."/>
            <person name="Meyerdierks A."/>
            <person name="Storesund J.E."/>
            <person name="Kallscheuer N."/>
            <person name="Luecker S."/>
            <person name="Lage O.M."/>
            <person name="Pohl T."/>
            <person name="Merkel B.J."/>
            <person name="Hornburger P."/>
            <person name="Mueller R.-W."/>
            <person name="Bruemmer F."/>
            <person name="Labrenz M."/>
            <person name="Spormann A.M."/>
            <person name="Op den Camp H."/>
            <person name="Overmann J."/>
            <person name="Amann R."/>
            <person name="Jetten M.S.M."/>
            <person name="Mascher T."/>
            <person name="Medema M.H."/>
            <person name="Devos D.P."/>
            <person name="Kaster A.-K."/>
            <person name="Ovreas L."/>
            <person name="Rohde M."/>
            <person name="Galperin M.Y."/>
            <person name="Jogler C."/>
        </authorList>
    </citation>
    <scope>NUCLEOTIDE SEQUENCE [LARGE SCALE GENOMIC DNA]</scope>
    <source>
        <strain evidence="2 3">Poly30</strain>
    </source>
</reference>
<evidence type="ECO:0000313" key="2">
    <source>
        <dbReference type="EMBL" id="QDV07926.1"/>
    </source>
</evidence>
<dbReference type="RefSeq" id="WP_145199679.1">
    <property type="nucleotide sequence ID" value="NZ_CP036434.1"/>
</dbReference>
<gene>
    <name evidence="2" type="ORF">Poly30_34610</name>
</gene>
<evidence type="ECO:0000313" key="3">
    <source>
        <dbReference type="Proteomes" id="UP000320390"/>
    </source>
</evidence>
<organism evidence="2 3">
    <name type="scientific">Saltatorellus ferox</name>
    <dbReference type="NCBI Taxonomy" id="2528018"/>
    <lineage>
        <taxon>Bacteria</taxon>
        <taxon>Pseudomonadati</taxon>
        <taxon>Planctomycetota</taxon>
        <taxon>Planctomycetia</taxon>
        <taxon>Planctomycetia incertae sedis</taxon>
        <taxon>Saltatorellus</taxon>
    </lineage>
</organism>
<sequence length="187" mass="20129">MTKSPLSPDETRVLQQGAALKKPLARAAAIGRANGLGYVVFGALTTVMAAPGLDWIHLAEGALVTVVGVLQRREAPKLERGSPQAASDMSRNEFWLMIGLAIYCLARLFVLTPETTALSLDPRLARASGGDLDGLVDAVHGILFGSLLLVTLLYQGGMALYFRRRIPAAERYQRETPDWARATLGSL</sequence>
<proteinExistence type="predicted"/>
<dbReference type="EMBL" id="CP036434">
    <property type="protein sequence ID" value="QDV07926.1"/>
    <property type="molecule type" value="Genomic_DNA"/>
</dbReference>
<protein>
    <submittedName>
        <fullName evidence="2">Uncharacterized protein</fullName>
    </submittedName>
</protein>